<evidence type="ECO:0000259" key="15">
    <source>
        <dbReference type="PROSITE" id="PS50016"/>
    </source>
</evidence>
<dbReference type="Gene3D" id="3.30.40.10">
    <property type="entry name" value="Zinc/RING finger domain, C3HC4 (zinc finger)"/>
    <property type="match status" value="1"/>
</dbReference>
<dbReference type="SMART" id="SM00249">
    <property type="entry name" value="PHD"/>
    <property type="match status" value="1"/>
</dbReference>
<comment type="function">
    <text evidence="14">Component of an histone acetyltransferase complex.</text>
</comment>
<protein>
    <recommendedName>
        <fullName evidence="14">Inhibitor of growth protein</fullName>
    </recommendedName>
</protein>
<gene>
    <name evidence="16" type="ORF">LOD99_733</name>
</gene>
<feature type="binding site" evidence="12">
    <location>
        <position position="224"/>
    </location>
    <ligand>
        <name>Zn(2+)</name>
        <dbReference type="ChEBI" id="CHEBI:29105"/>
        <label>1</label>
    </ligand>
</feature>
<feature type="site" description="Histone H3K4me3 binding" evidence="11">
    <location>
        <position position="221"/>
    </location>
</feature>
<evidence type="ECO:0000256" key="2">
    <source>
        <dbReference type="ARBA" id="ARBA00010210"/>
    </source>
</evidence>
<evidence type="ECO:0000256" key="13">
    <source>
        <dbReference type="PROSITE-ProRule" id="PRU00146"/>
    </source>
</evidence>
<feature type="site" description="Histone H3K4me3 binding" evidence="11">
    <location>
        <position position="244"/>
    </location>
</feature>
<dbReference type="InterPro" id="IPR013083">
    <property type="entry name" value="Znf_RING/FYVE/PHD"/>
</dbReference>
<dbReference type="GO" id="GO:0008270">
    <property type="term" value="F:zinc ion binding"/>
    <property type="evidence" value="ECO:0007669"/>
    <property type="project" value="UniProtKB-KW"/>
</dbReference>
<dbReference type="AlphaFoldDB" id="A0AAV7K0P9"/>
<dbReference type="InterPro" id="IPR001965">
    <property type="entry name" value="Znf_PHD"/>
</dbReference>
<dbReference type="PANTHER" id="PTHR10333">
    <property type="entry name" value="INHIBITOR OF GROWTH PROTEIN"/>
    <property type="match status" value="1"/>
</dbReference>
<keyword evidence="8" id="KW-0805">Transcription regulation</keyword>
<name>A0AAV7K0P9_9METZ</name>
<evidence type="ECO:0000256" key="5">
    <source>
        <dbReference type="ARBA" id="ARBA00022771"/>
    </source>
</evidence>
<accession>A0AAV7K0P9</accession>
<dbReference type="InterPro" id="IPR042020">
    <property type="entry name" value="ING3_PHD"/>
</dbReference>
<dbReference type="FunFam" id="3.30.40.10:FF:000021">
    <property type="entry name" value="Inhibitor of growth 2b"/>
    <property type="match status" value="1"/>
</dbReference>
<feature type="binding site" evidence="12">
    <location>
        <position position="235"/>
    </location>
    <ligand>
        <name>Zn(2+)</name>
        <dbReference type="ChEBI" id="CHEBI:29105"/>
        <label>2</label>
    </ligand>
</feature>
<dbReference type="GO" id="GO:0005634">
    <property type="term" value="C:nucleus"/>
    <property type="evidence" value="ECO:0007669"/>
    <property type="project" value="UniProtKB-SubCell"/>
</dbReference>
<feature type="domain" description="PHD-type" evidence="15">
    <location>
        <begin position="219"/>
        <end position="268"/>
    </location>
</feature>
<dbReference type="Pfam" id="PF12998">
    <property type="entry name" value="ING"/>
    <property type="match status" value="1"/>
</dbReference>
<dbReference type="PROSITE" id="PS50016">
    <property type="entry name" value="ZF_PHD_2"/>
    <property type="match status" value="1"/>
</dbReference>
<dbReference type="InterPro" id="IPR019786">
    <property type="entry name" value="Zinc_finger_PHD-type_CS"/>
</dbReference>
<keyword evidence="6 12" id="KW-0862">Zinc</keyword>
<feature type="site" description="Histone H3K4me3 binding" evidence="11">
    <location>
        <position position="232"/>
    </location>
</feature>
<comment type="similarity">
    <text evidence="2 14">Belongs to the ING family.</text>
</comment>
<dbReference type="CDD" id="cd15585">
    <property type="entry name" value="PHD_ING3"/>
    <property type="match status" value="1"/>
</dbReference>
<dbReference type="Proteomes" id="UP001165289">
    <property type="component" value="Unassembled WGS sequence"/>
</dbReference>
<evidence type="ECO:0000256" key="3">
    <source>
        <dbReference type="ARBA" id="ARBA00022604"/>
    </source>
</evidence>
<keyword evidence="10 14" id="KW-0539">Nucleus</keyword>
<dbReference type="Gene3D" id="6.10.140.1740">
    <property type="match status" value="1"/>
</dbReference>
<dbReference type="EMBL" id="JAKMXF010000222">
    <property type="protein sequence ID" value="KAI6654335.1"/>
    <property type="molecule type" value="Genomic_DNA"/>
</dbReference>
<sequence length="279" mass="32355">MHYVQDFVELIEGLPEEVVGKLKKIKELDQEVQTLLRNIRKKETIYFSEAADKTEEQRTFESNKILKDYDEVSKIGYTKVKLASELETLAGQYYRKLEGDLEKFKKELEAETPGITEKLERKKHIEPNISLIDDWVGRFSESNSPGGIDRREQSRFEPVSNIFDETFPYEHDKSLSGLELMDQDDSLLNAPQNMEEISIVPRPGQTIEWLPHKIDPNEPTYCTCNQVSYGEMVGCDNQKCPIEWFHYACVGIKEPPTGNWYCPLCRSMQKRQDSDLTTD</sequence>
<feature type="binding site" evidence="12">
    <location>
        <position position="249"/>
    </location>
    <ligand>
        <name>Zn(2+)</name>
        <dbReference type="ChEBI" id="CHEBI:29105"/>
        <label>1</label>
    </ligand>
</feature>
<evidence type="ECO:0000256" key="1">
    <source>
        <dbReference type="ARBA" id="ARBA00004123"/>
    </source>
</evidence>
<dbReference type="PANTHER" id="PTHR10333:SF103">
    <property type="entry name" value="INHIBITOR OF GROWTH PROTEIN 3"/>
    <property type="match status" value="1"/>
</dbReference>
<evidence type="ECO:0000256" key="14">
    <source>
        <dbReference type="RuleBase" id="RU361213"/>
    </source>
</evidence>
<dbReference type="SUPFAM" id="SSF57903">
    <property type="entry name" value="FYVE/PHD zinc finger"/>
    <property type="match status" value="1"/>
</dbReference>
<evidence type="ECO:0000313" key="16">
    <source>
        <dbReference type="EMBL" id="KAI6654335.1"/>
    </source>
</evidence>
<keyword evidence="3" id="KW-0341">Growth regulation</keyword>
<comment type="subcellular location">
    <subcellularLocation>
        <location evidence="1 14">Nucleus</location>
    </subcellularLocation>
</comment>
<feature type="binding site" evidence="12">
    <location>
        <position position="265"/>
    </location>
    <ligand>
        <name>Zn(2+)</name>
        <dbReference type="ChEBI" id="CHEBI:29105"/>
        <label>2</label>
    </ligand>
</feature>
<evidence type="ECO:0000256" key="4">
    <source>
        <dbReference type="ARBA" id="ARBA00022723"/>
    </source>
</evidence>
<evidence type="ECO:0000256" key="6">
    <source>
        <dbReference type="ARBA" id="ARBA00022833"/>
    </source>
</evidence>
<evidence type="ECO:0000313" key="17">
    <source>
        <dbReference type="Proteomes" id="UP001165289"/>
    </source>
</evidence>
<comment type="subunit">
    <text evidence="14">Component of an histone acetyltransferase complex. Interacts with H3K4me3 and to a lesser extent with H3K4me2.</text>
</comment>
<feature type="binding site" evidence="12">
    <location>
        <position position="240"/>
    </location>
    <ligand>
        <name>Zn(2+)</name>
        <dbReference type="ChEBI" id="CHEBI:29105"/>
        <label>2</label>
    </ligand>
</feature>
<evidence type="ECO:0000256" key="12">
    <source>
        <dbReference type="PIRSR" id="PIRSR628651-51"/>
    </source>
</evidence>
<dbReference type="InterPro" id="IPR019787">
    <property type="entry name" value="Znf_PHD-finger"/>
</dbReference>
<keyword evidence="17" id="KW-1185">Reference proteome</keyword>
<keyword evidence="4 12" id="KW-0479">Metal-binding</keyword>
<dbReference type="PROSITE" id="PS01359">
    <property type="entry name" value="ZF_PHD_1"/>
    <property type="match status" value="1"/>
</dbReference>
<feature type="site" description="Histone H3K4me3 binding" evidence="11">
    <location>
        <position position="236"/>
    </location>
</feature>
<evidence type="ECO:0000256" key="10">
    <source>
        <dbReference type="ARBA" id="ARBA00023242"/>
    </source>
</evidence>
<dbReference type="GO" id="GO:0006325">
    <property type="term" value="P:chromatin organization"/>
    <property type="evidence" value="ECO:0007669"/>
    <property type="project" value="UniProtKB-KW"/>
</dbReference>
<dbReference type="SMART" id="SM01408">
    <property type="entry name" value="ING"/>
    <property type="match status" value="1"/>
</dbReference>
<dbReference type="InterPro" id="IPR028651">
    <property type="entry name" value="ING_fam"/>
</dbReference>
<keyword evidence="5 13" id="KW-0863">Zinc-finger</keyword>
<keyword evidence="7 14" id="KW-0156">Chromatin regulator</keyword>
<evidence type="ECO:0000256" key="7">
    <source>
        <dbReference type="ARBA" id="ARBA00022853"/>
    </source>
</evidence>
<comment type="domain">
    <text evidence="14">The PHD-type zinc finger mediates the binding to H3K4me3.</text>
</comment>
<reference evidence="16 17" key="1">
    <citation type="journal article" date="2023" name="BMC Biol.">
        <title>The compact genome of the sponge Oopsacas minuta (Hexactinellida) is lacking key metazoan core genes.</title>
        <authorList>
            <person name="Santini S."/>
            <person name="Schenkelaars Q."/>
            <person name="Jourda C."/>
            <person name="Duchesne M."/>
            <person name="Belahbib H."/>
            <person name="Rocher C."/>
            <person name="Selva M."/>
            <person name="Riesgo A."/>
            <person name="Vervoort M."/>
            <person name="Leys S.P."/>
            <person name="Kodjabachian L."/>
            <person name="Le Bivic A."/>
            <person name="Borchiellini C."/>
            <person name="Claverie J.M."/>
            <person name="Renard E."/>
        </authorList>
    </citation>
    <scope>NUCLEOTIDE SEQUENCE [LARGE SCALE GENOMIC DNA]</scope>
    <source>
        <strain evidence="16">SPO-2</strain>
    </source>
</reference>
<evidence type="ECO:0000256" key="11">
    <source>
        <dbReference type="PIRSR" id="PIRSR628651-50"/>
    </source>
</evidence>
<feature type="binding site" evidence="12">
    <location>
        <position position="262"/>
    </location>
    <ligand>
        <name>Zn(2+)</name>
        <dbReference type="ChEBI" id="CHEBI:29105"/>
        <label>2</label>
    </ligand>
</feature>
<proteinExistence type="inferred from homology"/>
<comment type="caution">
    <text evidence="16">The sequence shown here is derived from an EMBL/GenBank/DDBJ whole genome shotgun (WGS) entry which is preliminary data.</text>
</comment>
<organism evidence="16 17">
    <name type="scientific">Oopsacas minuta</name>
    <dbReference type="NCBI Taxonomy" id="111878"/>
    <lineage>
        <taxon>Eukaryota</taxon>
        <taxon>Metazoa</taxon>
        <taxon>Porifera</taxon>
        <taxon>Hexactinellida</taxon>
        <taxon>Hexasterophora</taxon>
        <taxon>Lyssacinosida</taxon>
        <taxon>Leucopsacidae</taxon>
        <taxon>Oopsacas</taxon>
    </lineage>
</organism>
<feature type="binding site" evidence="12">
    <location>
        <position position="222"/>
    </location>
    <ligand>
        <name>Zn(2+)</name>
        <dbReference type="ChEBI" id="CHEBI:29105"/>
        <label>1</label>
    </ligand>
</feature>
<keyword evidence="9" id="KW-0804">Transcription</keyword>
<evidence type="ECO:0000256" key="8">
    <source>
        <dbReference type="ARBA" id="ARBA00023015"/>
    </source>
</evidence>
<dbReference type="InterPro" id="IPR011011">
    <property type="entry name" value="Znf_FYVE_PHD"/>
</dbReference>
<dbReference type="InterPro" id="IPR024610">
    <property type="entry name" value="ING_N_histone-binding"/>
</dbReference>
<feature type="binding site" evidence="12">
    <location>
        <position position="246"/>
    </location>
    <ligand>
        <name>Zn(2+)</name>
        <dbReference type="ChEBI" id="CHEBI:29105"/>
        <label>1</label>
    </ligand>
</feature>
<evidence type="ECO:0000256" key="9">
    <source>
        <dbReference type="ARBA" id="ARBA00023163"/>
    </source>
</evidence>